<dbReference type="InterPro" id="IPR008930">
    <property type="entry name" value="Terpenoid_cyclase/PrenylTrfase"/>
</dbReference>
<dbReference type="EMBL" id="JAZHXJ010000987">
    <property type="protein sequence ID" value="KAL1847267.1"/>
    <property type="molecule type" value="Genomic_DNA"/>
</dbReference>
<dbReference type="InterPro" id="IPR018333">
    <property type="entry name" value="Squalene_cyclase"/>
</dbReference>
<proteinExistence type="inferred from homology"/>
<dbReference type="SUPFAM" id="SSF48239">
    <property type="entry name" value="Terpenoid cyclases/Protein prenyltransferases"/>
    <property type="match status" value="1"/>
</dbReference>
<keyword evidence="2" id="KW-0444">Lipid biosynthesis</keyword>
<feature type="region of interest" description="Disordered" evidence="3">
    <location>
        <begin position="1"/>
        <end position="46"/>
    </location>
</feature>
<evidence type="ECO:0000256" key="1">
    <source>
        <dbReference type="ARBA" id="ARBA00009755"/>
    </source>
</evidence>
<dbReference type="InterPro" id="IPR032697">
    <property type="entry name" value="SQ_cyclase_N"/>
</dbReference>
<comment type="similarity">
    <text evidence="1">Belongs to the terpene cyclase/mutase family.</text>
</comment>
<sequence>MAKNKTNGVAAAQTTAAETLPGTTDVKKRGADTPASREPSELKRPRIEDKTDRLRWRMRDDKSRHTWHYLEDDEALQEWPQSYADKYYLGLPLDLPTLPAPASPLDAVRNGLTFFEKLQLPSGHWGCEYGGPMFLLPGVVFAWYATKTPIPWYKATEIKNYLFARAHPDDGGWGLHIEGESTVLGTAMNYTARATLHRLGGATHAPHWVKFWLAVLGVAGWDVVNPTPPELWLLPDWVPFHPWRWWIHMRMVFLPMSYLWSKRWQAEETDTIRALRGELFVEPWDRIDWAAHRNTIAPTDNYHPKSWLLNALNTVLARVWNPYLRTRAIARSAEDWVMELIDMEDANTDYADLAPVSGAMNLVCCYVHHGPDSHAVRRHRERVEETRGGGACC</sequence>
<dbReference type="Proteomes" id="UP001586593">
    <property type="component" value="Unassembled WGS sequence"/>
</dbReference>
<keyword evidence="2" id="KW-0752">Steroid biosynthesis</keyword>
<accession>A0ABR3VWY6</accession>
<keyword evidence="6" id="KW-1185">Reference proteome</keyword>
<dbReference type="PANTHER" id="PTHR11764">
    <property type="entry name" value="TERPENE CYCLASE/MUTASE FAMILY MEMBER"/>
    <property type="match status" value="1"/>
</dbReference>
<evidence type="ECO:0000256" key="3">
    <source>
        <dbReference type="SAM" id="MobiDB-lite"/>
    </source>
</evidence>
<feature type="compositionally biased region" description="Polar residues" evidence="3">
    <location>
        <begin position="1"/>
        <end position="17"/>
    </location>
</feature>
<evidence type="ECO:0000259" key="4">
    <source>
        <dbReference type="Pfam" id="PF13249"/>
    </source>
</evidence>
<dbReference type="Gene3D" id="1.50.10.20">
    <property type="match status" value="1"/>
</dbReference>
<gene>
    <name evidence="5" type="ORF">VTK73DRAFT_10385</name>
</gene>
<dbReference type="Gene3D" id="6.20.120.20">
    <property type="match status" value="1"/>
</dbReference>
<feature type="domain" description="Squalene cyclase N-terminal" evidence="4">
    <location>
        <begin position="118"/>
        <end position="346"/>
    </location>
</feature>
<reference evidence="5 6" key="1">
    <citation type="journal article" date="2024" name="Commun. Biol.">
        <title>Comparative genomic analysis of thermophilic fungi reveals convergent evolutionary adaptations and gene losses.</title>
        <authorList>
            <person name="Steindorff A.S."/>
            <person name="Aguilar-Pontes M.V."/>
            <person name="Robinson A.J."/>
            <person name="Andreopoulos B."/>
            <person name="LaButti K."/>
            <person name="Kuo A."/>
            <person name="Mondo S."/>
            <person name="Riley R."/>
            <person name="Otillar R."/>
            <person name="Haridas S."/>
            <person name="Lipzen A."/>
            <person name="Grimwood J."/>
            <person name="Schmutz J."/>
            <person name="Clum A."/>
            <person name="Reid I.D."/>
            <person name="Moisan M.C."/>
            <person name="Butler G."/>
            <person name="Nguyen T.T.M."/>
            <person name="Dewar K."/>
            <person name="Conant G."/>
            <person name="Drula E."/>
            <person name="Henrissat B."/>
            <person name="Hansel C."/>
            <person name="Singer S."/>
            <person name="Hutchinson M.I."/>
            <person name="de Vries R.P."/>
            <person name="Natvig D.O."/>
            <person name="Powell A.J."/>
            <person name="Tsang A."/>
            <person name="Grigoriev I.V."/>
        </authorList>
    </citation>
    <scope>NUCLEOTIDE SEQUENCE [LARGE SCALE GENOMIC DNA]</scope>
    <source>
        <strain evidence="5 6">ATCC 24622</strain>
    </source>
</reference>
<keyword evidence="2" id="KW-0443">Lipid metabolism</keyword>
<dbReference type="PANTHER" id="PTHR11764:SF20">
    <property type="entry name" value="LANOSTEROL SYNTHASE"/>
    <property type="match status" value="1"/>
</dbReference>
<evidence type="ECO:0000313" key="6">
    <source>
        <dbReference type="Proteomes" id="UP001586593"/>
    </source>
</evidence>
<evidence type="ECO:0000313" key="5">
    <source>
        <dbReference type="EMBL" id="KAL1847267.1"/>
    </source>
</evidence>
<comment type="caution">
    <text evidence="5">The sequence shown here is derived from an EMBL/GenBank/DDBJ whole genome shotgun (WGS) entry which is preliminary data.</text>
</comment>
<evidence type="ECO:0000256" key="2">
    <source>
        <dbReference type="ARBA" id="ARBA00022955"/>
    </source>
</evidence>
<name>A0ABR3VWY6_9PEZI</name>
<organism evidence="5 6">
    <name type="scientific">Phialemonium thermophilum</name>
    <dbReference type="NCBI Taxonomy" id="223376"/>
    <lineage>
        <taxon>Eukaryota</taxon>
        <taxon>Fungi</taxon>
        <taxon>Dikarya</taxon>
        <taxon>Ascomycota</taxon>
        <taxon>Pezizomycotina</taxon>
        <taxon>Sordariomycetes</taxon>
        <taxon>Sordariomycetidae</taxon>
        <taxon>Cephalothecales</taxon>
        <taxon>Cephalothecaceae</taxon>
        <taxon>Phialemonium</taxon>
    </lineage>
</organism>
<protein>
    <recommendedName>
        <fullName evidence="4">Squalene cyclase N-terminal domain-containing protein</fullName>
    </recommendedName>
</protein>
<dbReference type="Pfam" id="PF13249">
    <property type="entry name" value="SQHop_cyclase_N"/>
    <property type="match status" value="1"/>
</dbReference>